<dbReference type="Gene3D" id="1.10.238.10">
    <property type="entry name" value="EF-hand"/>
    <property type="match status" value="1"/>
</dbReference>
<dbReference type="InterPro" id="IPR018247">
    <property type="entry name" value="EF_Hand_1_Ca_BS"/>
</dbReference>
<feature type="signal peptide" evidence="2">
    <location>
        <begin position="1"/>
        <end position="19"/>
    </location>
</feature>
<accession>A0A814TEN1</accession>
<feature type="domain" description="EF-hand" evidence="3">
    <location>
        <begin position="87"/>
        <end position="122"/>
    </location>
</feature>
<reference evidence="4" key="1">
    <citation type="submission" date="2021-02" db="EMBL/GenBank/DDBJ databases">
        <authorList>
            <person name="Nowell W R."/>
        </authorList>
    </citation>
    <scope>NUCLEOTIDE SEQUENCE</scope>
</reference>
<gene>
    <name evidence="4" type="ORF">EDS130_LOCUS23114</name>
</gene>
<keyword evidence="1" id="KW-0106">Calcium</keyword>
<proteinExistence type="predicted"/>
<keyword evidence="2" id="KW-0732">Signal</keyword>
<dbReference type="PROSITE" id="PS50222">
    <property type="entry name" value="EF_HAND_2"/>
    <property type="match status" value="1"/>
</dbReference>
<dbReference type="PROSITE" id="PS00018">
    <property type="entry name" value="EF_HAND_1"/>
    <property type="match status" value="2"/>
</dbReference>
<dbReference type="InterPro" id="IPR002048">
    <property type="entry name" value="EF_hand_dom"/>
</dbReference>
<organism evidence="4 5">
    <name type="scientific">Adineta ricciae</name>
    <name type="common">Rotifer</name>
    <dbReference type="NCBI Taxonomy" id="249248"/>
    <lineage>
        <taxon>Eukaryota</taxon>
        <taxon>Metazoa</taxon>
        <taxon>Spiralia</taxon>
        <taxon>Gnathifera</taxon>
        <taxon>Rotifera</taxon>
        <taxon>Eurotatoria</taxon>
        <taxon>Bdelloidea</taxon>
        <taxon>Adinetida</taxon>
        <taxon>Adinetidae</taxon>
        <taxon>Adineta</taxon>
    </lineage>
</organism>
<dbReference type="InterPro" id="IPR011992">
    <property type="entry name" value="EF-hand-dom_pair"/>
</dbReference>
<dbReference type="GO" id="GO:0005509">
    <property type="term" value="F:calcium ion binding"/>
    <property type="evidence" value="ECO:0007669"/>
    <property type="project" value="InterPro"/>
</dbReference>
<evidence type="ECO:0000313" key="5">
    <source>
        <dbReference type="Proteomes" id="UP000663852"/>
    </source>
</evidence>
<sequence>MYSAYILLIICALHQYNYGKISAATSAHNSTTKSKQAEKFFSHVLDINSDGMVNWIDFESVIESIVSKDEASKNARLKVLRKRLEQHFQKFFWELLKVGDSNQDGDIDLNEWLNVLDDVVNDLKKTNEFPDWFEDLFKSLWRANEFFNEKAVLKDEFANMLIAWDIDENTAGKLYDFITENGKKAMDYHLFAILMKKFFLNEIPNHILNLGRA</sequence>
<evidence type="ECO:0000259" key="3">
    <source>
        <dbReference type="PROSITE" id="PS50222"/>
    </source>
</evidence>
<protein>
    <recommendedName>
        <fullName evidence="3">EF-hand domain-containing protein</fullName>
    </recommendedName>
</protein>
<dbReference type="AlphaFoldDB" id="A0A814TEN1"/>
<dbReference type="Proteomes" id="UP000663852">
    <property type="component" value="Unassembled WGS sequence"/>
</dbReference>
<dbReference type="EMBL" id="CAJNOJ010000124">
    <property type="protein sequence ID" value="CAF1160409.1"/>
    <property type="molecule type" value="Genomic_DNA"/>
</dbReference>
<comment type="caution">
    <text evidence="4">The sequence shown here is derived from an EMBL/GenBank/DDBJ whole genome shotgun (WGS) entry which is preliminary data.</text>
</comment>
<dbReference type="SUPFAM" id="SSF47473">
    <property type="entry name" value="EF-hand"/>
    <property type="match status" value="1"/>
</dbReference>
<dbReference type="OrthoDB" id="9974725at2759"/>
<evidence type="ECO:0000313" key="4">
    <source>
        <dbReference type="EMBL" id="CAF1160409.1"/>
    </source>
</evidence>
<feature type="chain" id="PRO_5032720501" description="EF-hand domain-containing protein" evidence="2">
    <location>
        <begin position="20"/>
        <end position="213"/>
    </location>
</feature>
<name>A0A814TEN1_ADIRI</name>
<evidence type="ECO:0000256" key="2">
    <source>
        <dbReference type="SAM" id="SignalP"/>
    </source>
</evidence>
<evidence type="ECO:0000256" key="1">
    <source>
        <dbReference type="ARBA" id="ARBA00022837"/>
    </source>
</evidence>